<keyword evidence="3 5" id="KW-0697">Rotamase</keyword>
<accession>A0A485KDL6</accession>
<keyword evidence="4 5" id="KW-0413">Isomerase</keyword>
<dbReference type="Gene3D" id="3.10.50.40">
    <property type="match status" value="1"/>
</dbReference>
<dbReference type="EMBL" id="CAADRA010001489">
    <property type="protein sequence ID" value="VFT82089.1"/>
    <property type="molecule type" value="Genomic_DNA"/>
</dbReference>
<reference evidence="8" key="2">
    <citation type="submission" date="2019-06" db="EMBL/GenBank/DDBJ databases">
        <title>Genomics analysis of Aphanomyces spp. identifies a new class of oomycete effector associated with host adaptation.</title>
        <authorList>
            <person name="Gaulin E."/>
        </authorList>
    </citation>
    <scope>NUCLEOTIDE SEQUENCE</scope>
    <source>
        <strain evidence="8">CBS 578.67</strain>
    </source>
</reference>
<reference evidence="9 10" key="1">
    <citation type="submission" date="2019-03" db="EMBL/GenBank/DDBJ databases">
        <authorList>
            <person name="Gaulin E."/>
            <person name="Dumas B."/>
        </authorList>
    </citation>
    <scope>NUCLEOTIDE SEQUENCE [LARGE SCALE GENOMIC DNA]</scope>
    <source>
        <strain evidence="9">CBS 568.67</strain>
    </source>
</reference>
<dbReference type="InterPro" id="IPR046357">
    <property type="entry name" value="PPIase_dom_sf"/>
</dbReference>
<evidence type="ECO:0000313" key="8">
    <source>
        <dbReference type="EMBL" id="KAF0711875.1"/>
    </source>
</evidence>
<dbReference type="InterPro" id="IPR032675">
    <property type="entry name" value="LRR_dom_sf"/>
</dbReference>
<dbReference type="Pfam" id="PF00254">
    <property type="entry name" value="FKBP_C"/>
    <property type="match status" value="1"/>
</dbReference>
<evidence type="ECO:0000256" key="6">
    <source>
        <dbReference type="SAM" id="Phobius"/>
    </source>
</evidence>
<protein>
    <recommendedName>
        <fullName evidence="2 5">peptidylprolyl isomerase</fullName>
        <ecNumber evidence="2 5">5.2.1.8</ecNumber>
    </recommendedName>
</protein>
<evidence type="ECO:0000256" key="4">
    <source>
        <dbReference type="ARBA" id="ARBA00023235"/>
    </source>
</evidence>
<keyword evidence="6" id="KW-1133">Transmembrane helix</keyword>
<organism evidence="9 10">
    <name type="scientific">Aphanomyces stellatus</name>
    <dbReference type="NCBI Taxonomy" id="120398"/>
    <lineage>
        <taxon>Eukaryota</taxon>
        <taxon>Sar</taxon>
        <taxon>Stramenopiles</taxon>
        <taxon>Oomycota</taxon>
        <taxon>Saprolegniomycetes</taxon>
        <taxon>Saprolegniales</taxon>
        <taxon>Verrucalvaceae</taxon>
        <taxon>Aphanomyces</taxon>
    </lineage>
</organism>
<dbReference type="PANTHER" id="PTHR43811:SF19">
    <property type="entry name" value="39 KDA FK506-BINDING NUCLEAR PROTEIN"/>
    <property type="match status" value="1"/>
</dbReference>
<comment type="catalytic activity">
    <reaction evidence="1 5">
        <text>[protein]-peptidylproline (omega=180) = [protein]-peptidylproline (omega=0)</text>
        <dbReference type="Rhea" id="RHEA:16237"/>
        <dbReference type="Rhea" id="RHEA-COMP:10747"/>
        <dbReference type="Rhea" id="RHEA-COMP:10748"/>
        <dbReference type="ChEBI" id="CHEBI:83833"/>
        <dbReference type="ChEBI" id="CHEBI:83834"/>
        <dbReference type="EC" id="5.2.1.8"/>
    </reaction>
</comment>
<dbReference type="AlphaFoldDB" id="A0A485KDL6"/>
<evidence type="ECO:0000259" key="7">
    <source>
        <dbReference type="PROSITE" id="PS50059"/>
    </source>
</evidence>
<dbReference type="PANTHER" id="PTHR43811">
    <property type="entry name" value="FKBP-TYPE PEPTIDYL-PROLYL CIS-TRANS ISOMERASE FKPA"/>
    <property type="match status" value="1"/>
</dbReference>
<evidence type="ECO:0000256" key="5">
    <source>
        <dbReference type="PROSITE-ProRule" id="PRU00277"/>
    </source>
</evidence>
<evidence type="ECO:0000256" key="2">
    <source>
        <dbReference type="ARBA" id="ARBA00013194"/>
    </source>
</evidence>
<dbReference type="GO" id="GO:0003755">
    <property type="term" value="F:peptidyl-prolyl cis-trans isomerase activity"/>
    <property type="evidence" value="ECO:0007669"/>
    <property type="project" value="UniProtKB-KW"/>
</dbReference>
<dbReference type="SUPFAM" id="SSF52075">
    <property type="entry name" value="Outer arm dynein light chain 1"/>
    <property type="match status" value="1"/>
</dbReference>
<keyword evidence="10" id="KW-1185">Reference proteome</keyword>
<gene>
    <name evidence="9" type="primary">Aste57867_5005</name>
    <name evidence="8" type="ORF">As57867_004992</name>
    <name evidence="9" type="ORF">ASTE57867_5005</name>
</gene>
<feature type="transmembrane region" description="Helical" evidence="6">
    <location>
        <begin position="200"/>
        <end position="221"/>
    </location>
</feature>
<evidence type="ECO:0000256" key="1">
    <source>
        <dbReference type="ARBA" id="ARBA00000971"/>
    </source>
</evidence>
<evidence type="ECO:0000256" key="3">
    <source>
        <dbReference type="ARBA" id="ARBA00023110"/>
    </source>
</evidence>
<dbReference type="InterPro" id="IPR001179">
    <property type="entry name" value="PPIase_FKBP_dom"/>
</dbReference>
<keyword evidence="6" id="KW-0812">Transmembrane</keyword>
<dbReference type="OrthoDB" id="1902587at2759"/>
<feature type="domain" description="PPIase FKBP-type" evidence="7">
    <location>
        <begin position="282"/>
        <end position="371"/>
    </location>
</feature>
<dbReference type="Proteomes" id="UP000332933">
    <property type="component" value="Unassembled WGS sequence"/>
</dbReference>
<name>A0A485KDL6_9STRA</name>
<evidence type="ECO:0000313" key="10">
    <source>
        <dbReference type="Proteomes" id="UP000332933"/>
    </source>
</evidence>
<keyword evidence="6" id="KW-0472">Membrane</keyword>
<evidence type="ECO:0000313" key="9">
    <source>
        <dbReference type="EMBL" id="VFT82089.1"/>
    </source>
</evidence>
<dbReference type="EC" id="5.2.1.8" evidence="2 5"/>
<sequence>MSNSSATAVPSAATLFSPCPTNPTAAACVVYVNQTTKVITTQGLQFAAPGMGITIVNSLPSSASIIDLSSNGITTIPTSALPLSVTDLNLSGNPIKTLSGTFASFSTLTAFRVANAQITDVRDLVVPDALKLLDLSGNPITTFQISSATRDSLNDLITKSHSFKVDPFTLAACDGRRDTLANGLSICLVEPSKSTSMGTIWLEIVGAAAGLVVLTLLYFCCVRKMLSHVYNQRRAGGRHAAAAADEGTGVGSAYEEALDVDPTGGVTFVNTVVGKGQEAVRGSKVQINYVGKLASTGKQFDANASTIRPFKFQVGAGDVVPGMDVGVEGMLEGGTRVVQIPSKMGYGAHGAGDDIPPHADLVFEIRLLKVVPGIRFAT</sequence>
<dbReference type="SUPFAM" id="SSF54534">
    <property type="entry name" value="FKBP-like"/>
    <property type="match status" value="1"/>
</dbReference>
<dbReference type="PROSITE" id="PS50059">
    <property type="entry name" value="FKBP_PPIASE"/>
    <property type="match status" value="1"/>
</dbReference>
<dbReference type="EMBL" id="VJMH01001488">
    <property type="protein sequence ID" value="KAF0711875.1"/>
    <property type="molecule type" value="Genomic_DNA"/>
</dbReference>
<proteinExistence type="predicted"/>
<dbReference type="Gene3D" id="3.80.10.10">
    <property type="entry name" value="Ribonuclease Inhibitor"/>
    <property type="match status" value="1"/>
</dbReference>